<feature type="region of interest" description="Disordered" evidence="5">
    <location>
        <begin position="603"/>
        <end position="660"/>
    </location>
</feature>
<dbReference type="Gene3D" id="6.10.140.2220">
    <property type="match status" value="1"/>
</dbReference>
<feature type="domain" description="MYND-type" evidence="6">
    <location>
        <begin position="404"/>
        <end position="456"/>
    </location>
</feature>
<evidence type="ECO:0000259" key="6">
    <source>
        <dbReference type="PROSITE" id="PS50865"/>
    </source>
</evidence>
<gene>
    <name evidence="7" type="ORF">V5O48_016236</name>
</gene>
<keyword evidence="8" id="KW-1185">Reference proteome</keyword>
<feature type="region of interest" description="Disordered" evidence="5">
    <location>
        <begin position="1"/>
        <end position="23"/>
    </location>
</feature>
<sequence>MSFSALANDFRPKPPSSINPDRLNQREEKTFATLMVVADALRNGAFGVSTYHFVNDNWSKIWPWVISSCRGVLDRPPPTTVAGVGIVYQIVEIAPVFFNYPMHQPDNDDFRAVLKPLLVSTPRVLALALEMWLYGTTIEHPIREGLTNAVGLLLEVHADVNGLVVRLPPGEVTKAFSKVIDDTERWDIPGVCMRGIIYDLSQPLINCYTLRSHVIILSVLARGISPNSHMPKLLQKDAIRWATTVISKLSSSNNYWTGKGYELDDVTVCFREAIRFLLCCFINDTYHALAALDEGLLLSIFKARELIIEDARRRGHDSGASLALNIRILLERITVSLVHRPILVRAVRNLKKIERLEEQLGVTDPFEAECGSLHESWLQLETETWRRHAIKNSQEPYISQKLQIRICGFHQAHDRTYELGLDHVYMRCSGCHVDVYCSEKCRRFAWLLSGPHRKPCEFRRQTQQSSCFIYLIVRGRCADTSAEGEARELGNLEFAEIQKQMAFDVAEHAEDIRRLKDKYFLEHISQQSDKTREHVLIWMDYTEFPIAIEAITASEGYKRVLAIGGAETGSADFALEGAVAVAKIPWRNGSNRSVLMIQRFEKASESGTTDRRRRKDRMTLLGKRLSTNPGERLGCKSEPGQDPVSSEPAATQSKSLNDID</sequence>
<keyword evidence="3" id="KW-0862">Zinc</keyword>
<comment type="caution">
    <text evidence="7">The sequence shown here is derived from an EMBL/GenBank/DDBJ whole genome shotgun (WGS) entry which is preliminary data.</text>
</comment>
<reference evidence="7 8" key="1">
    <citation type="submission" date="2024-02" db="EMBL/GenBank/DDBJ databases">
        <title>A draft genome for the cacao thread blight pathogen Marasmius crinis-equi.</title>
        <authorList>
            <person name="Cohen S.P."/>
            <person name="Baruah I.K."/>
            <person name="Amoako-Attah I."/>
            <person name="Bukari Y."/>
            <person name="Meinhardt L.W."/>
            <person name="Bailey B.A."/>
        </authorList>
    </citation>
    <scope>NUCLEOTIDE SEQUENCE [LARGE SCALE GENOMIC DNA]</scope>
    <source>
        <strain evidence="7 8">GH-76</strain>
    </source>
</reference>
<organism evidence="7 8">
    <name type="scientific">Marasmius crinis-equi</name>
    <dbReference type="NCBI Taxonomy" id="585013"/>
    <lineage>
        <taxon>Eukaryota</taxon>
        <taxon>Fungi</taxon>
        <taxon>Dikarya</taxon>
        <taxon>Basidiomycota</taxon>
        <taxon>Agaricomycotina</taxon>
        <taxon>Agaricomycetes</taxon>
        <taxon>Agaricomycetidae</taxon>
        <taxon>Agaricales</taxon>
        <taxon>Marasmiineae</taxon>
        <taxon>Marasmiaceae</taxon>
        <taxon>Marasmius</taxon>
    </lineage>
</organism>
<evidence type="ECO:0000256" key="5">
    <source>
        <dbReference type="SAM" id="MobiDB-lite"/>
    </source>
</evidence>
<evidence type="ECO:0000256" key="3">
    <source>
        <dbReference type="ARBA" id="ARBA00022833"/>
    </source>
</evidence>
<name>A0ABR3ESA1_9AGAR</name>
<protein>
    <recommendedName>
        <fullName evidence="6">MYND-type domain-containing protein</fullName>
    </recommendedName>
</protein>
<evidence type="ECO:0000256" key="1">
    <source>
        <dbReference type="ARBA" id="ARBA00022723"/>
    </source>
</evidence>
<dbReference type="InterPro" id="IPR002893">
    <property type="entry name" value="Znf_MYND"/>
</dbReference>
<keyword evidence="1" id="KW-0479">Metal-binding</keyword>
<dbReference type="PROSITE" id="PS50865">
    <property type="entry name" value="ZF_MYND_2"/>
    <property type="match status" value="1"/>
</dbReference>
<evidence type="ECO:0000256" key="2">
    <source>
        <dbReference type="ARBA" id="ARBA00022771"/>
    </source>
</evidence>
<accession>A0ABR3ESA1</accession>
<evidence type="ECO:0000256" key="4">
    <source>
        <dbReference type="PROSITE-ProRule" id="PRU00134"/>
    </source>
</evidence>
<dbReference type="Pfam" id="PF01753">
    <property type="entry name" value="zf-MYND"/>
    <property type="match status" value="1"/>
</dbReference>
<keyword evidence="2 4" id="KW-0863">Zinc-finger</keyword>
<proteinExistence type="predicted"/>
<dbReference type="SUPFAM" id="SSF144232">
    <property type="entry name" value="HIT/MYND zinc finger-like"/>
    <property type="match status" value="1"/>
</dbReference>
<dbReference type="Proteomes" id="UP001465976">
    <property type="component" value="Unassembled WGS sequence"/>
</dbReference>
<feature type="compositionally biased region" description="Polar residues" evidence="5">
    <location>
        <begin position="648"/>
        <end position="660"/>
    </location>
</feature>
<dbReference type="EMBL" id="JBAHYK010002124">
    <property type="protein sequence ID" value="KAL0565782.1"/>
    <property type="molecule type" value="Genomic_DNA"/>
</dbReference>
<evidence type="ECO:0000313" key="8">
    <source>
        <dbReference type="Proteomes" id="UP001465976"/>
    </source>
</evidence>
<evidence type="ECO:0000313" key="7">
    <source>
        <dbReference type="EMBL" id="KAL0565782.1"/>
    </source>
</evidence>